<keyword evidence="1" id="KW-0472">Membrane</keyword>
<feature type="transmembrane region" description="Helical" evidence="1">
    <location>
        <begin position="66"/>
        <end position="87"/>
    </location>
</feature>
<gene>
    <name evidence="2" type="ORF">GCM10023211_09200</name>
</gene>
<feature type="transmembrane region" description="Helical" evidence="1">
    <location>
        <begin position="21"/>
        <end position="46"/>
    </location>
</feature>
<comment type="caution">
    <text evidence="2">The sequence shown here is derived from an EMBL/GenBank/DDBJ whole genome shotgun (WGS) entry which is preliminary data.</text>
</comment>
<evidence type="ECO:0000313" key="3">
    <source>
        <dbReference type="Proteomes" id="UP001500171"/>
    </source>
</evidence>
<evidence type="ECO:0000256" key="1">
    <source>
        <dbReference type="SAM" id="Phobius"/>
    </source>
</evidence>
<accession>A0ABP9N2C5</accession>
<evidence type="ECO:0000313" key="2">
    <source>
        <dbReference type="EMBL" id="GAA5107761.1"/>
    </source>
</evidence>
<name>A0ABP9N2C5_9GAMM</name>
<sequence length="96" mass="11324">MALKFLEYKISSKGKKMISHLKILSKIFILFEITLAFCVVIIWGFFDLLSYIKDGTLHLDILYTGLKTITLCSLFISLVFWLAYYLWPIFKNRNTF</sequence>
<keyword evidence="1" id="KW-1133">Transmembrane helix</keyword>
<dbReference type="Proteomes" id="UP001500171">
    <property type="component" value="Unassembled WGS sequence"/>
</dbReference>
<keyword evidence="1" id="KW-0812">Transmembrane</keyword>
<proteinExistence type="predicted"/>
<reference evidence="3" key="1">
    <citation type="journal article" date="2019" name="Int. J. Syst. Evol. Microbiol.">
        <title>The Global Catalogue of Microorganisms (GCM) 10K type strain sequencing project: providing services to taxonomists for standard genome sequencing and annotation.</title>
        <authorList>
            <consortium name="The Broad Institute Genomics Platform"/>
            <consortium name="The Broad Institute Genome Sequencing Center for Infectious Disease"/>
            <person name="Wu L."/>
            <person name="Ma J."/>
        </authorList>
    </citation>
    <scope>NUCLEOTIDE SEQUENCE [LARGE SCALE GENOMIC DNA]</scope>
    <source>
        <strain evidence="3">JCM 18050</strain>
    </source>
</reference>
<organism evidence="2 3">
    <name type="scientific">Orbus sasakiae</name>
    <dbReference type="NCBI Taxonomy" id="1078475"/>
    <lineage>
        <taxon>Bacteria</taxon>
        <taxon>Pseudomonadati</taxon>
        <taxon>Pseudomonadota</taxon>
        <taxon>Gammaproteobacteria</taxon>
        <taxon>Orbales</taxon>
        <taxon>Orbaceae</taxon>
        <taxon>Orbus</taxon>
    </lineage>
</organism>
<keyword evidence="3" id="KW-1185">Reference proteome</keyword>
<protein>
    <submittedName>
        <fullName evidence="2">Uncharacterized protein</fullName>
    </submittedName>
</protein>
<dbReference type="EMBL" id="BAABHY010000001">
    <property type="protein sequence ID" value="GAA5107761.1"/>
    <property type="molecule type" value="Genomic_DNA"/>
</dbReference>